<proteinExistence type="predicted"/>
<dbReference type="Proteomes" id="UP000321523">
    <property type="component" value="Unassembled WGS sequence"/>
</dbReference>
<dbReference type="AlphaFoldDB" id="A0A512DJ67"/>
<evidence type="ECO:0000313" key="3">
    <source>
        <dbReference type="Proteomes" id="UP000321523"/>
    </source>
</evidence>
<feature type="chain" id="PRO_5021713928" description="Lipoprotein" evidence="1">
    <location>
        <begin position="25"/>
        <end position="115"/>
    </location>
</feature>
<name>A0A512DJ67_9PROT</name>
<sequence>MPTPFRFPFYALLPLFMAVLPSCAMTGSSADDEAPAPTTELAREGPFQVVCMDDDNHEVTSYGPLFRVLRDNGREVRWQYEMEAGLTFIGRFDDLLTCEWQDRRLERRRLALPRK</sequence>
<dbReference type="OrthoDB" id="9811577at2"/>
<dbReference type="RefSeq" id="WP_044425414.1">
    <property type="nucleotide sequence ID" value="NZ_BJYZ01000002.1"/>
</dbReference>
<gene>
    <name evidence="2" type="ORF">SAE02_06230</name>
</gene>
<evidence type="ECO:0000313" key="2">
    <source>
        <dbReference type="EMBL" id="GEO36475.1"/>
    </source>
</evidence>
<protein>
    <recommendedName>
        <fullName evidence="4">Lipoprotein</fullName>
    </recommendedName>
</protein>
<keyword evidence="1" id="KW-0732">Signal</keyword>
<accession>A0A512DJ67</accession>
<keyword evidence="3" id="KW-1185">Reference proteome</keyword>
<evidence type="ECO:0000256" key="1">
    <source>
        <dbReference type="SAM" id="SignalP"/>
    </source>
</evidence>
<evidence type="ECO:0008006" key="4">
    <source>
        <dbReference type="Google" id="ProtNLM"/>
    </source>
</evidence>
<dbReference type="EMBL" id="BJYZ01000002">
    <property type="protein sequence ID" value="GEO36475.1"/>
    <property type="molecule type" value="Genomic_DNA"/>
</dbReference>
<reference evidence="2 3" key="1">
    <citation type="submission" date="2019-07" db="EMBL/GenBank/DDBJ databases">
        <title>Whole genome shotgun sequence of Skermanella aerolata NBRC 106429.</title>
        <authorList>
            <person name="Hosoyama A."/>
            <person name="Uohara A."/>
            <person name="Ohji S."/>
            <person name="Ichikawa N."/>
        </authorList>
    </citation>
    <scope>NUCLEOTIDE SEQUENCE [LARGE SCALE GENOMIC DNA]</scope>
    <source>
        <strain evidence="2 3">NBRC 106429</strain>
    </source>
</reference>
<organism evidence="2 3">
    <name type="scientific">Skermanella aerolata</name>
    <dbReference type="NCBI Taxonomy" id="393310"/>
    <lineage>
        <taxon>Bacteria</taxon>
        <taxon>Pseudomonadati</taxon>
        <taxon>Pseudomonadota</taxon>
        <taxon>Alphaproteobacteria</taxon>
        <taxon>Rhodospirillales</taxon>
        <taxon>Azospirillaceae</taxon>
        <taxon>Skermanella</taxon>
    </lineage>
</organism>
<feature type="signal peptide" evidence="1">
    <location>
        <begin position="1"/>
        <end position="24"/>
    </location>
</feature>
<comment type="caution">
    <text evidence="2">The sequence shown here is derived from an EMBL/GenBank/DDBJ whole genome shotgun (WGS) entry which is preliminary data.</text>
</comment>